<keyword evidence="3" id="KW-0540">Nuclease</keyword>
<dbReference type="GO" id="GO:0071037">
    <property type="term" value="P:nuclear polyadenylation-dependent snRNA catabolic process"/>
    <property type="evidence" value="ECO:0000318"/>
    <property type="project" value="GO_Central"/>
</dbReference>
<dbReference type="OMA" id="TMDIIWL"/>
<dbReference type="STRING" id="284811.Q75CB2"/>
<dbReference type="Pfam" id="PF01612">
    <property type="entry name" value="DNA_pol_A_exo1"/>
    <property type="match status" value="1"/>
</dbReference>
<proteinExistence type="inferred from homology"/>
<dbReference type="GO" id="GO:0034476">
    <property type="term" value="P:U5 snRNA 3'-end processing"/>
    <property type="evidence" value="ECO:0007669"/>
    <property type="project" value="EnsemblFungi"/>
</dbReference>
<evidence type="ECO:0000256" key="8">
    <source>
        <dbReference type="ARBA" id="ARBA00043957"/>
    </source>
</evidence>
<feature type="compositionally biased region" description="Basic residues" evidence="9">
    <location>
        <begin position="665"/>
        <end position="675"/>
    </location>
</feature>
<dbReference type="KEGG" id="ago:AGOS_ACL001C"/>
<accession>Q75CB2</accession>
<protein>
    <submittedName>
        <fullName evidence="11">ACL001Cp</fullName>
    </submittedName>
</protein>
<dbReference type="HOGENOM" id="CLU_010129_3_2_1"/>
<keyword evidence="5" id="KW-0271">Exosome</keyword>
<gene>
    <name evidence="11" type="ORF">AGOS_ACL001C</name>
</gene>
<dbReference type="PROSITE" id="PS50967">
    <property type="entry name" value="HRDC"/>
    <property type="match status" value="1"/>
</dbReference>
<comment type="subcellular location">
    <subcellularLocation>
        <location evidence="1">Nucleus</location>
    </subcellularLocation>
</comment>
<name>Q75CB2_EREGS</name>
<dbReference type="InterPro" id="IPR044876">
    <property type="entry name" value="HRDC_dom_sf"/>
</dbReference>
<dbReference type="Proteomes" id="UP000000591">
    <property type="component" value="Chromosome III"/>
</dbReference>
<dbReference type="Gene3D" id="1.10.150.80">
    <property type="entry name" value="HRDC domain"/>
    <property type="match status" value="1"/>
</dbReference>
<dbReference type="FunCoup" id="Q75CB2">
    <property type="interactions" value="1059"/>
</dbReference>
<dbReference type="InterPro" id="IPR002121">
    <property type="entry name" value="HRDC_dom"/>
</dbReference>
<evidence type="ECO:0000313" key="12">
    <source>
        <dbReference type="Proteomes" id="UP000000591"/>
    </source>
</evidence>
<dbReference type="OrthoDB" id="2250022at2759"/>
<dbReference type="GO" id="GO:0071039">
    <property type="term" value="P:nuclear polyadenylation-dependent CUT catabolic process"/>
    <property type="evidence" value="ECO:0000318"/>
    <property type="project" value="GO_Central"/>
</dbReference>
<dbReference type="CDD" id="cd06147">
    <property type="entry name" value="Rrp6p_like_exo"/>
    <property type="match status" value="1"/>
</dbReference>
<dbReference type="GO" id="GO:0071040">
    <property type="term" value="P:nuclear polyadenylation-dependent antisense transcript catabolic process"/>
    <property type="evidence" value="ECO:0000318"/>
    <property type="project" value="GO_Central"/>
</dbReference>
<dbReference type="InterPro" id="IPR002562">
    <property type="entry name" value="3'-5'_exonuclease_dom"/>
</dbReference>
<dbReference type="AlphaFoldDB" id="Q75CB2"/>
<dbReference type="GO" id="GO:0071042">
    <property type="term" value="P:nuclear polyadenylation-dependent mRNA catabolic process"/>
    <property type="evidence" value="ECO:0007669"/>
    <property type="project" value="EnsemblFungi"/>
</dbReference>
<sequence>MASTDEDPLFKRIVSTIRAAAALSAQDIDFYRSLHPSVGQELDDTSATVVSLINELLLSVDENNNELKPGRDNFEDSWKELSNVMDNIFEKSDHAFDSIKHGSSSRNEGVNMQYLADSSHDDSTPSKRIEKPQLLFKTPVDNTELHPFKPLLKEKPHALKPLEESLMLAPEEENVPAHYPHPYEYEIDKQPYNDSVLEVRERIDPQPWEATEPIWVDNVESLSQMLDELKEVKELAVDLEHHDYRSYYGIVCLMQISSRSKDWLVDTIALRDDLHVLNVIFTDPTVVKVFHGAFMDMIWLQRDLGLYVVSLFDTYHASRALGFPKHSLAYLLETFAKFKTSKKYQLADWRVRPLPKPLRDYARSDTHFLLSIYDDLRNALVKAGKLAEVLNASRNVAKRRFEYTSFRPRIPDSNVYSPIESTEPWRKLMYQYNLPPSKEPLLKKLYEWRDTVARRDDESVRYVMPNQLLVSLVSLSPSETAGVLSVSTYVTDYVRSNARTLANLIKRTLETIKAGTASVAEFSSSERALSNPAATLSLHMIQNLDDHFRSLLMEAQKQSGSICSQHSSSLLFNSDLATGPSAVEYTNGQKHVIGDNVLQTRKHALLQKFTSQPVEPVTDIEAPSHQSSSENPQVSEDISPSEPQESQNEVQKDEPDFEKSEIVVLRKKKKAHAQKPKGTSSSPTETVDYSNAKEVLGKGTSSTAKRGDKDRPRKRKFDPYGQDNNAPSGVKKKNKPSKGKSISFK</sequence>
<dbReference type="SUPFAM" id="SSF53098">
    <property type="entry name" value="Ribonuclease H-like"/>
    <property type="match status" value="1"/>
</dbReference>
<keyword evidence="12" id="KW-1185">Reference proteome</keyword>
<dbReference type="GO" id="GO:0000467">
    <property type="term" value="P:exonucleolytic trimming to generate mature 3'-end of 5.8S rRNA from tricistronic rRNA transcript (SSU-rRNA, 5.8S rRNA, LSU-rRNA)"/>
    <property type="evidence" value="ECO:0000318"/>
    <property type="project" value="GO_Central"/>
</dbReference>
<dbReference type="Gene3D" id="3.30.420.10">
    <property type="entry name" value="Ribonuclease H-like superfamily/Ribonuclease H"/>
    <property type="match status" value="1"/>
</dbReference>
<dbReference type="InterPro" id="IPR045092">
    <property type="entry name" value="Rrp6-like"/>
</dbReference>
<dbReference type="SUPFAM" id="SSF47819">
    <property type="entry name" value="HRDC-like"/>
    <property type="match status" value="1"/>
</dbReference>
<keyword evidence="7" id="KW-0539">Nucleus</keyword>
<evidence type="ECO:0000256" key="6">
    <source>
        <dbReference type="ARBA" id="ARBA00022839"/>
    </source>
</evidence>
<dbReference type="InterPro" id="IPR012337">
    <property type="entry name" value="RNaseH-like_sf"/>
</dbReference>
<evidence type="ECO:0000256" key="5">
    <source>
        <dbReference type="ARBA" id="ARBA00022835"/>
    </source>
</evidence>
<dbReference type="Pfam" id="PF00570">
    <property type="entry name" value="HRDC"/>
    <property type="match status" value="1"/>
</dbReference>
<dbReference type="GO" id="GO:0071038">
    <property type="term" value="P:TRAMP-dependent tRNA surveillance pathway"/>
    <property type="evidence" value="ECO:0000318"/>
    <property type="project" value="GO_Central"/>
</dbReference>
<dbReference type="InterPro" id="IPR012588">
    <property type="entry name" value="Exosome-assoc_fac_Rrp6_N"/>
</dbReference>
<keyword evidence="4" id="KW-0378">Hydrolase</keyword>
<comment type="similarity">
    <text evidence="8">Belongs to the exosome component 10/RRP6 family.</text>
</comment>
<dbReference type="GO" id="GO:0000176">
    <property type="term" value="C:nuclear exosome (RNase complex)"/>
    <property type="evidence" value="ECO:0000318"/>
    <property type="project" value="GO_Central"/>
</dbReference>
<dbReference type="GO" id="GO:0071036">
    <property type="term" value="P:nuclear polyadenylation-dependent snoRNA catabolic process"/>
    <property type="evidence" value="ECO:0000318"/>
    <property type="project" value="GO_Central"/>
</dbReference>
<dbReference type="GO" id="GO:0034473">
    <property type="term" value="P:U1 snRNA 3'-end processing"/>
    <property type="evidence" value="ECO:0007669"/>
    <property type="project" value="EnsemblFungi"/>
</dbReference>
<keyword evidence="6" id="KW-0269">Exonuclease</keyword>
<evidence type="ECO:0000259" key="10">
    <source>
        <dbReference type="PROSITE" id="PS50967"/>
    </source>
</evidence>
<dbReference type="PANTHER" id="PTHR12124:SF47">
    <property type="entry name" value="EXOSOME COMPONENT 10"/>
    <property type="match status" value="1"/>
</dbReference>
<evidence type="ECO:0000256" key="2">
    <source>
        <dbReference type="ARBA" id="ARBA00022552"/>
    </source>
</evidence>
<feature type="region of interest" description="Disordered" evidence="9">
    <location>
        <begin position="621"/>
        <end position="745"/>
    </location>
</feature>
<feature type="compositionally biased region" description="Basic and acidic residues" evidence="9">
    <location>
        <begin position="650"/>
        <end position="661"/>
    </location>
</feature>
<dbReference type="GO" id="GO:0032204">
    <property type="term" value="P:regulation of telomere maintenance"/>
    <property type="evidence" value="ECO:0007669"/>
    <property type="project" value="EnsemblFungi"/>
</dbReference>
<feature type="compositionally biased region" description="Polar residues" evidence="9">
    <location>
        <begin position="678"/>
        <end position="689"/>
    </location>
</feature>
<feature type="compositionally biased region" description="Polar residues" evidence="9">
    <location>
        <begin position="624"/>
        <end position="649"/>
    </location>
</feature>
<dbReference type="GO" id="GO:0005730">
    <property type="term" value="C:nucleolus"/>
    <property type="evidence" value="ECO:0000318"/>
    <property type="project" value="GO_Central"/>
</dbReference>
<dbReference type="GO" id="GO:0003727">
    <property type="term" value="F:single-stranded RNA binding"/>
    <property type="evidence" value="ECO:0000318"/>
    <property type="project" value="GO_Central"/>
</dbReference>
<dbReference type="EMBL" id="AE016816">
    <property type="protein sequence ID" value="AAS51227.2"/>
    <property type="molecule type" value="Genomic_DNA"/>
</dbReference>
<evidence type="ECO:0000256" key="4">
    <source>
        <dbReference type="ARBA" id="ARBA00022801"/>
    </source>
</evidence>
<dbReference type="RefSeq" id="NP_983403.2">
    <property type="nucleotide sequence ID" value="NM_208756.2"/>
</dbReference>
<evidence type="ECO:0000256" key="9">
    <source>
        <dbReference type="SAM" id="MobiDB-lite"/>
    </source>
</evidence>
<dbReference type="GO" id="GO:0000973">
    <property type="term" value="P:post-transcriptional tethering of RNA polymerase II gene DNA at nuclear periphery"/>
    <property type="evidence" value="ECO:0007669"/>
    <property type="project" value="EnsemblFungi"/>
</dbReference>
<dbReference type="GO" id="GO:0000175">
    <property type="term" value="F:3'-5'-RNA exonuclease activity"/>
    <property type="evidence" value="ECO:0000318"/>
    <property type="project" value="GO_Central"/>
</dbReference>
<feature type="domain" description="HRDC" evidence="10">
    <location>
        <begin position="435"/>
        <end position="515"/>
    </location>
</feature>
<keyword evidence="2" id="KW-0698">rRNA processing</keyword>
<dbReference type="PANTHER" id="PTHR12124">
    <property type="entry name" value="POLYMYOSITIS/SCLERODERMA AUTOANTIGEN-RELATED"/>
    <property type="match status" value="1"/>
</dbReference>
<evidence type="ECO:0000256" key="3">
    <source>
        <dbReference type="ARBA" id="ARBA00022722"/>
    </source>
</evidence>
<reference evidence="12" key="2">
    <citation type="journal article" date="2013" name="G3 (Bethesda)">
        <title>Genomes of Ashbya fungi isolated from insects reveal four mating-type loci, numerous translocations, lack of transposons, and distinct gene duplications.</title>
        <authorList>
            <person name="Dietrich F.S."/>
            <person name="Voegeli S."/>
            <person name="Kuo S."/>
            <person name="Philippsen P."/>
        </authorList>
    </citation>
    <scope>GENOME REANNOTATION</scope>
    <source>
        <strain evidence="12">ATCC 10895 / CBS 109.51 / FGSC 9923 / NRRL Y-1056</strain>
    </source>
</reference>
<dbReference type="GO" id="GO:0071051">
    <property type="term" value="P:poly(A)-dependent snoRNA 3'-end processing"/>
    <property type="evidence" value="ECO:0000318"/>
    <property type="project" value="GO_Central"/>
</dbReference>
<organism evidence="11 12">
    <name type="scientific">Eremothecium gossypii (strain ATCC 10895 / CBS 109.51 / FGSC 9923 / NRRL Y-1056)</name>
    <name type="common">Yeast</name>
    <name type="synonym">Ashbya gossypii</name>
    <dbReference type="NCBI Taxonomy" id="284811"/>
    <lineage>
        <taxon>Eukaryota</taxon>
        <taxon>Fungi</taxon>
        <taxon>Dikarya</taxon>
        <taxon>Ascomycota</taxon>
        <taxon>Saccharomycotina</taxon>
        <taxon>Saccharomycetes</taxon>
        <taxon>Saccharomycetales</taxon>
        <taxon>Saccharomycetaceae</taxon>
        <taxon>Eremothecium</taxon>
    </lineage>
</organism>
<dbReference type="GO" id="GO:0034475">
    <property type="term" value="P:U4 snRNA 3'-end processing"/>
    <property type="evidence" value="ECO:0007669"/>
    <property type="project" value="EnsemblFungi"/>
</dbReference>
<dbReference type="SMART" id="SM00341">
    <property type="entry name" value="HRDC"/>
    <property type="match status" value="1"/>
</dbReference>
<dbReference type="GO" id="GO:0042134">
    <property type="term" value="F:rRNA primary transcript binding"/>
    <property type="evidence" value="ECO:0007669"/>
    <property type="project" value="EnsemblFungi"/>
</dbReference>
<dbReference type="InParanoid" id="Q75CB2"/>
<dbReference type="GO" id="GO:0071044">
    <property type="term" value="P:histone mRNA catabolic process"/>
    <property type="evidence" value="ECO:0000318"/>
    <property type="project" value="GO_Central"/>
</dbReference>
<dbReference type="GeneID" id="4619528"/>
<dbReference type="Pfam" id="PF08066">
    <property type="entry name" value="PMC2NT"/>
    <property type="match status" value="1"/>
</dbReference>
<dbReference type="SMART" id="SM00474">
    <property type="entry name" value="35EXOc"/>
    <property type="match status" value="1"/>
</dbReference>
<dbReference type="InterPro" id="IPR036397">
    <property type="entry name" value="RNaseH_sf"/>
</dbReference>
<dbReference type="InterPro" id="IPR049559">
    <property type="entry name" value="Rrp6p-like_exo"/>
</dbReference>
<dbReference type="GO" id="GO:0071035">
    <property type="term" value="P:nuclear polyadenylation-dependent rRNA catabolic process"/>
    <property type="evidence" value="ECO:0000318"/>
    <property type="project" value="GO_Central"/>
</dbReference>
<evidence type="ECO:0000256" key="7">
    <source>
        <dbReference type="ARBA" id="ARBA00023242"/>
    </source>
</evidence>
<dbReference type="GO" id="GO:0071028">
    <property type="term" value="P:nuclear mRNA surveillance"/>
    <property type="evidence" value="ECO:0007669"/>
    <property type="project" value="EnsemblFungi"/>
</dbReference>
<reference evidence="11 12" key="1">
    <citation type="journal article" date="2004" name="Science">
        <title>The Ashbya gossypii genome as a tool for mapping the ancient Saccharomyces cerevisiae genome.</title>
        <authorList>
            <person name="Dietrich F.S."/>
            <person name="Voegeli S."/>
            <person name="Brachat S."/>
            <person name="Lerch A."/>
            <person name="Gates K."/>
            <person name="Steiner S."/>
            <person name="Mohr C."/>
            <person name="Pohlmann R."/>
            <person name="Luedi P."/>
            <person name="Choi S."/>
            <person name="Wing R.A."/>
            <person name="Flavier A."/>
            <person name="Gaffney T.D."/>
            <person name="Philippsen P."/>
        </authorList>
    </citation>
    <scope>NUCLEOTIDE SEQUENCE [LARGE SCALE GENOMIC DNA]</scope>
    <source>
        <strain evidence="12">ATCC 10895 / CBS 109.51 / FGSC 9923 / NRRL Y-1056</strain>
    </source>
</reference>
<dbReference type="GO" id="GO:0000166">
    <property type="term" value="F:nucleotide binding"/>
    <property type="evidence" value="ECO:0007669"/>
    <property type="project" value="InterPro"/>
</dbReference>
<dbReference type="InterPro" id="IPR010997">
    <property type="entry name" value="HRDC-like_sf"/>
</dbReference>
<evidence type="ECO:0000313" key="11">
    <source>
        <dbReference type="EMBL" id="AAS51227.2"/>
    </source>
</evidence>
<dbReference type="FunFam" id="3.30.420.10:FF:000059">
    <property type="entry name" value="Exosome complex exonuclease Rrp6"/>
    <property type="match status" value="1"/>
</dbReference>
<dbReference type="FunFam" id="1.10.150.80:FF:000001">
    <property type="entry name" value="Putative exosome component 10"/>
    <property type="match status" value="1"/>
</dbReference>
<dbReference type="eggNOG" id="KOG2206">
    <property type="taxonomic scope" value="Eukaryota"/>
</dbReference>
<evidence type="ECO:0000256" key="1">
    <source>
        <dbReference type="ARBA" id="ARBA00004123"/>
    </source>
</evidence>